<proteinExistence type="predicted"/>
<feature type="compositionally biased region" description="Basic and acidic residues" evidence="1">
    <location>
        <begin position="108"/>
        <end position="133"/>
    </location>
</feature>
<organism evidence="2 3">
    <name type="scientific">Rhizophagus clarus</name>
    <dbReference type="NCBI Taxonomy" id="94130"/>
    <lineage>
        <taxon>Eukaryota</taxon>
        <taxon>Fungi</taxon>
        <taxon>Fungi incertae sedis</taxon>
        <taxon>Mucoromycota</taxon>
        <taxon>Glomeromycotina</taxon>
        <taxon>Glomeromycetes</taxon>
        <taxon>Glomerales</taxon>
        <taxon>Glomeraceae</taxon>
        <taxon>Rhizophagus</taxon>
    </lineage>
</organism>
<sequence length="139" mass="16435">MMFQEILEFVFPFQPPENKRFIVKSSTDSDATEFLLSQVINTIFSEEHDADIWIDLENITHDTIRIISYAEKKQKSDQNRAKQKKGGMKGKDQSERRSRQDKKKIKTKGKDRNKEENQSEKKIEMKGRIERKGISSRKR</sequence>
<comment type="caution">
    <text evidence="2">The sequence shown here is derived from an EMBL/GenBank/DDBJ whole genome shotgun (WGS) entry which is preliminary data.</text>
</comment>
<accession>A0A8H3QBF0</accession>
<feature type="region of interest" description="Disordered" evidence="1">
    <location>
        <begin position="70"/>
        <end position="139"/>
    </location>
</feature>
<protein>
    <submittedName>
        <fullName evidence="2">Uncharacterized protein</fullName>
    </submittedName>
</protein>
<evidence type="ECO:0000313" key="2">
    <source>
        <dbReference type="EMBL" id="GES72757.1"/>
    </source>
</evidence>
<dbReference type="OrthoDB" id="2338078at2759"/>
<feature type="compositionally biased region" description="Basic and acidic residues" evidence="1">
    <location>
        <begin position="70"/>
        <end position="80"/>
    </location>
</feature>
<dbReference type="Proteomes" id="UP000615446">
    <property type="component" value="Unassembled WGS sequence"/>
</dbReference>
<feature type="compositionally biased region" description="Basic and acidic residues" evidence="1">
    <location>
        <begin position="89"/>
        <end position="98"/>
    </location>
</feature>
<dbReference type="EMBL" id="BLAL01000004">
    <property type="protein sequence ID" value="GES72757.1"/>
    <property type="molecule type" value="Genomic_DNA"/>
</dbReference>
<name>A0A8H3QBF0_9GLOM</name>
<reference evidence="2" key="1">
    <citation type="submission" date="2019-10" db="EMBL/GenBank/DDBJ databases">
        <title>Conservation and host-specific expression of non-tandemly repeated heterogenous ribosome RNA gene in arbuscular mycorrhizal fungi.</title>
        <authorList>
            <person name="Maeda T."/>
            <person name="Kobayashi Y."/>
            <person name="Nakagawa T."/>
            <person name="Ezawa T."/>
            <person name="Yamaguchi K."/>
            <person name="Bino T."/>
            <person name="Nishimoto Y."/>
            <person name="Shigenobu S."/>
            <person name="Kawaguchi M."/>
        </authorList>
    </citation>
    <scope>NUCLEOTIDE SEQUENCE</scope>
    <source>
        <strain evidence="2">HR1</strain>
    </source>
</reference>
<evidence type="ECO:0000256" key="1">
    <source>
        <dbReference type="SAM" id="MobiDB-lite"/>
    </source>
</evidence>
<dbReference type="AlphaFoldDB" id="A0A8H3QBF0"/>
<evidence type="ECO:0000313" key="3">
    <source>
        <dbReference type="Proteomes" id="UP000615446"/>
    </source>
</evidence>
<gene>
    <name evidence="2" type="ORF">RCL2_000030900</name>
</gene>